<dbReference type="SUPFAM" id="SSF53720">
    <property type="entry name" value="ALDH-like"/>
    <property type="match status" value="1"/>
</dbReference>
<dbReference type="InterPro" id="IPR015590">
    <property type="entry name" value="Aldehyde_DH_dom"/>
</dbReference>
<dbReference type="InterPro" id="IPR016161">
    <property type="entry name" value="Ald_DH/histidinol_DH"/>
</dbReference>
<dbReference type="Pfam" id="PF00171">
    <property type="entry name" value="Aldedh"/>
    <property type="match status" value="1"/>
</dbReference>
<proteinExistence type="predicted"/>
<dbReference type="CDD" id="cd07129">
    <property type="entry name" value="ALDH_KGSADH"/>
    <property type="match status" value="1"/>
</dbReference>
<comment type="caution">
    <text evidence="3">The sequence shown here is derived from an EMBL/GenBank/DDBJ whole genome shotgun (WGS) entry which is preliminary data.</text>
</comment>
<dbReference type="PANTHER" id="PTHR43353:SF3">
    <property type="entry name" value="ALDEHYDE DEHYDROGENASE-RELATED"/>
    <property type="match status" value="1"/>
</dbReference>
<dbReference type="InterPro" id="IPR044151">
    <property type="entry name" value="ALDH_KGSADH"/>
</dbReference>
<name>A0ABW2A5G7_9GAMM</name>
<evidence type="ECO:0000256" key="1">
    <source>
        <dbReference type="ARBA" id="ARBA00023002"/>
    </source>
</evidence>
<gene>
    <name evidence="3" type="ORF">ACFQDL_23465</name>
</gene>
<dbReference type="RefSeq" id="WP_379913288.1">
    <property type="nucleotide sequence ID" value="NZ_JBHSWE010000001.1"/>
</dbReference>
<reference evidence="4" key="1">
    <citation type="journal article" date="2019" name="Int. J. Syst. Evol. Microbiol.">
        <title>The Global Catalogue of Microorganisms (GCM) 10K type strain sequencing project: providing services to taxonomists for standard genome sequencing and annotation.</title>
        <authorList>
            <consortium name="The Broad Institute Genomics Platform"/>
            <consortium name="The Broad Institute Genome Sequencing Center for Infectious Disease"/>
            <person name="Wu L."/>
            <person name="Ma J."/>
        </authorList>
    </citation>
    <scope>NUCLEOTIDE SEQUENCE [LARGE SCALE GENOMIC DNA]</scope>
    <source>
        <strain evidence="4">NBRC 111756</strain>
    </source>
</reference>
<dbReference type="InterPro" id="IPR050740">
    <property type="entry name" value="Aldehyde_DH_Superfamily"/>
</dbReference>
<dbReference type="InterPro" id="IPR016162">
    <property type="entry name" value="Ald_DH_N"/>
</dbReference>
<evidence type="ECO:0000313" key="3">
    <source>
        <dbReference type="EMBL" id="MFC6672698.1"/>
    </source>
</evidence>
<feature type="domain" description="Aldehyde dehydrogenase" evidence="2">
    <location>
        <begin position="19"/>
        <end position="459"/>
    </location>
</feature>
<dbReference type="InterPro" id="IPR016163">
    <property type="entry name" value="Ald_DH_C"/>
</dbReference>
<sequence length="524" mass="54753">MELTGHNLIGGREVAGTREGIRAINPATGEALGPDFPGLDGAAVADACVLAWEAFREYRNSSPAVRAAFLETIADRIEALGDQLIERAMQETGLPRARLEGERGRSCNQLRLFAGVVRDGRYLDARIDPALPNRAPLPRPDLRYNLIALGPVAVFGASNFPLAFSVAGGDTASALAAGCPVVVKAHSAHPGTSELVGRAVQQAVRDCDLPDGVFALLYGAGNEIGTALVADPHIKAVGFTGSRRGGTALMQVAQNRPEPIPVYAEMSSINPVYLLPGVLSERGKAVAEAFVAAQQMGAGQFCTSPGLVLALDGEPLDAFLDHAAARIAASPCQTMLTPGIHQAFEQGLAALEAHPAVTTQARACPADGNNQCRAGLFVAAAADFLADERLAAEVFGACTLVLRCRDAAEMLQLTRALEGQLTAAIHSGAGDEALARELVGELELKVGRVLFNGFGTGVEVCQAMVHGGPFPATSDSRTTSVGAAAIQRFVRPVCYQDVPDALLPPALRQDNPLGVPRLVNCRAE</sequence>
<dbReference type="Proteomes" id="UP001596422">
    <property type="component" value="Unassembled WGS sequence"/>
</dbReference>
<organism evidence="3 4">
    <name type="scientific">Marinobacterium aestuariivivens</name>
    <dbReference type="NCBI Taxonomy" id="1698799"/>
    <lineage>
        <taxon>Bacteria</taxon>
        <taxon>Pseudomonadati</taxon>
        <taxon>Pseudomonadota</taxon>
        <taxon>Gammaproteobacteria</taxon>
        <taxon>Oceanospirillales</taxon>
        <taxon>Oceanospirillaceae</taxon>
        <taxon>Marinobacterium</taxon>
    </lineage>
</organism>
<evidence type="ECO:0000259" key="2">
    <source>
        <dbReference type="Pfam" id="PF00171"/>
    </source>
</evidence>
<keyword evidence="4" id="KW-1185">Reference proteome</keyword>
<accession>A0ABW2A5G7</accession>
<evidence type="ECO:0000313" key="4">
    <source>
        <dbReference type="Proteomes" id="UP001596422"/>
    </source>
</evidence>
<dbReference type="PANTHER" id="PTHR43353">
    <property type="entry name" value="SUCCINATE-SEMIALDEHYDE DEHYDROGENASE, MITOCHONDRIAL"/>
    <property type="match status" value="1"/>
</dbReference>
<keyword evidence="1" id="KW-0560">Oxidoreductase</keyword>
<dbReference type="Gene3D" id="3.40.309.10">
    <property type="entry name" value="Aldehyde Dehydrogenase, Chain A, domain 2"/>
    <property type="match status" value="1"/>
</dbReference>
<protein>
    <submittedName>
        <fullName evidence="3">Aldehyde dehydrogenase (NADP(+))</fullName>
    </submittedName>
</protein>
<dbReference type="Gene3D" id="3.40.605.10">
    <property type="entry name" value="Aldehyde Dehydrogenase, Chain A, domain 1"/>
    <property type="match status" value="1"/>
</dbReference>
<dbReference type="EMBL" id="JBHSWE010000001">
    <property type="protein sequence ID" value="MFC6672698.1"/>
    <property type="molecule type" value="Genomic_DNA"/>
</dbReference>